<keyword evidence="3 7" id="KW-0812">Transmembrane</keyword>
<keyword evidence="4 7" id="KW-1133">Transmembrane helix</keyword>
<accession>A0AAV5LSZ2</accession>
<evidence type="ECO:0000256" key="7">
    <source>
        <dbReference type="SAM" id="Phobius"/>
    </source>
</evidence>
<dbReference type="InterPro" id="IPR036259">
    <property type="entry name" value="MFS_trans_sf"/>
</dbReference>
<dbReference type="AlphaFoldDB" id="A0AAV5LSZ2"/>
<evidence type="ECO:0000256" key="3">
    <source>
        <dbReference type="ARBA" id="ARBA00022692"/>
    </source>
</evidence>
<feature type="transmembrane region" description="Helical" evidence="7">
    <location>
        <begin position="165"/>
        <end position="188"/>
    </location>
</feature>
<evidence type="ECO:0000313" key="9">
    <source>
        <dbReference type="Proteomes" id="UP001054252"/>
    </source>
</evidence>
<name>A0AAV5LSZ2_9ROSI</name>
<keyword evidence="5 7" id="KW-0472">Membrane</keyword>
<feature type="region of interest" description="Disordered" evidence="6">
    <location>
        <begin position="118"/>
        <end position="145"/>
    </location>
</feature>
<dbReference type="InterPro" id="IPR000109">
    <property type="entry name" value="POT_fam"/>
</dbReference>
<comment type="similarity">
    <text evidence="2">Belongs to the major facilitator superfamily. Proton-dependent oligopeptide transporter (POT/PTR) (TC 2.A.17) family.</text>
</comment>
<evidence type="ECO:0000256" key="4">
    <source>
        <dbReference type="ARBA" id="ARBA00022989"/>
    </source>
</evidence>
<sequence length="389" mass="43817">MSTELHFTSCGSQLLWVSPSKRSYRRLFLVAQLSVLGAGYAGEGCTGYIFTTQLENAGEEPRKPPPIKCCGTEPGCTCYHPDNRLVGCIAPAATARESCGARGGLCTCWLSCTEKENSEHSSENNPEQKPEKNSPQDTEEEMDSVSIQLQQENARKMRNRIRKELFAAKLPGTILAVTVISYNLFLWMGAQCYNLGEMEKHDKKEEEKIDGKDEKQNPDALVPELKKAVEVARKLIPLWLTFASTCYLANATADSFFMEQVDYLEKNTESFKIQKSVFYSLPDIVSIITGQVSYYLVEQFHDEKKEGRWARLLRISVGMLFSSSCCLVASLVAHRLDSNYNSTSMSWLLPQFLLWGMMKGILEEGLEEFLHDHLNNDLQVQAVYGLQIL</sequence>
<dbReference type="EMBL" id="BPVZ01000137">
    <property type="protein sequence ID" value="GKV39903.1"/>
    <property type="molecule type" value="Genomic_DNA"/>
</dbReference>
<reference evidence="8 9" key="1">
    <citation type="journal article" date="2021" name="Commun. Biol.">
        <title>The genome of Shorea leprosula (Dipterocarpaceae) highlights the ecological relevance of drought in aseasonal tropical rainforests.</title>
        <authorList>
            <person name="Ng K.K.S."/>
            <person name="Kobayashi M.J."/>
            <person name="Fawcett J.A."/>
            <person name="Hatakeyama M."/>
            <person name="Paape T."/>
            <person name="Ng C.H."/>
            <person name="Ang C.C."/>
            <person name="Tnah L.H."/>
            <person name="Lee C.T."/>
            <person name="Nishiyama T."/>
            <person name="Sese J."/>
            <person name="O'Brien M.J."/>
            <person name="Copetti D."/>
            <person name="Mohd Noor M.I."/>
            <person name="Ong R.C."/>
            <person name="Putra M."/>
            <person name="Sireger I.Z."/>
            <person name="Indrioko S."/>
            <person name="Kosugi Y."/>
            <person name="Izuno A."/>
            <person name="Isagi Y."/>
            <person name="Lee S.L."/>
            <person name="Shimizu K.K."/>
        </authorList>
    </citation>
    <scope>NUCLEOTIDE SEQUENCE [LARGE SCALE GENOMIC DNA]</scope>
    <source>
        <strain evidence="8">214</strain>
    </source>
</reference>
<dbReference type="Pfam" id="PF00854">
    <property type="entry name" value="PTR2"/>
    <property type="match status" value="1"/>
</dbReference>
<feature type="compositionally biased region" description="Basic and acidic residues" evidence="6">
    <location>
        <begin position="118"/>
        <end position="134"/>
    </location>
</feature>
<evidence type="ECO:0000256" key="1">
    <source>
        <dbReference type="ARBA" id="ARBA00004141"/>
    </source>
</evidence>
<evidence type="ECO:0000313" key="8">
    <source>
        <dbReference type="EMBL" id="GKV39903.1"/>
    </source>
</evidence>
<evidence type="ECO:0000256" key="5">
    <source>
        <dbReference type="ARBA" id="ARBA00023136"/>
    </source>
</evidence>
<organism evidence="8 9">
    <name type="scientific">Rubroshorea leprosula</name>
    <dbReference type="NCBI Taxonomy" id="152421"/>
    <lineage>
        <taxon>Eukaryota</taxon>
        <taxon>Viridiplantae</taxon>
        <taxon>Streptophyta</taxon>
        <taxon>Embryophyta</taxon>
        <taxon>Tracheophyta</taxon>
        <taxon>Spermatophyta</taxon>
        <taxon>Magnoliopsida</taxon>
        <taxon>eudicotyledons</taxon>
        <taxon>Gunneridae</taxon>
        <taxon>Pentapetalae</taxon>
        <taxon>rosids</taxon>
        <taxon>malvids</taxon>
        <taxon>Malvales</taxon>
        <taxon>Dipterocarpaceae</taxon>
        <taxon>Rubroshorea</taxon>
    </lineage>
</organism>
<proteinExistence type="inferred from homology"/>
<dbReference type="PANTHER" id="PTHR11654">
    <property type="entry name" value="OLIGOPEPTIDE TRANSPORTER-RELATED"/>
    <property type="match status" value="1"/>
</dbReference>
<dbReference type="GO" id="GO:0022857">
    <property type="term" value="F:transmembrane transporter activity"/>
    <property type="evidence" value="ECO:0007669"/>
    <property type="project" value="InterPro"/>
</dbReference>
<protein>
    <submittedName>
        <fullName evidence="8">Uncharacterized protein</fullName>
    </submittedName>
</protein>
<comment type="subcellular location">
    <subcellularLocation>
        <location evidence="1">Membrane</location>
        <topology evidence="1">Multi-pass membrane protein</topology>
    </subcellularLocation>
</comment>
<dbReference type="Gene3D" id="1.20.1250.20">
    <property type="entry name" value="MFS general substrate transporter like domains"/>
    <property type="match status" value="1"/>
</dbReference>
<dbReference type="GO" id="GO:0016020">
    <property type="term" value="C:membrane"/>
    <property type="evidence" value="ECO:0007669"/>
    <property type="project" value="UniProtKB-SubCell"/>
</dbReference>
<gene>
    <name evidence="8" type="ORF">SLEP1_g47603</name>
</gene>
<evidence type="ECO:0000256" key="6">
    <source>
        <dbReference type="SAM" id="MobiDB-lite"/>
    </source>
</evidence>
<dbReference type="Proteomes" id="UP001054252">
    <property type="component" value="Unassembled WGS sequence"/>
</dbReference>
<evidence type="ECO:0000256" key="2">
    <source>
        <dbReference type="ARBA" id="ARBA00005982"/>
    </source>
</evidence>
<comment type="caution">
    <text evidence="8">The sequence shown here is derived from an EMBL/GenBank/DDBJ whole genome shotgun (WGS) entry which is preliminary data.</text>
</comment>
<keyword evidence="9" id="KW-1185">Reference proteome</keyword>